<keyword evidence="3" id="KW-1185">Reference proteome</keyword>
<proteinExistence type="predicted"/>
<dbReference type="InterPro" id="IPR036034">
    <property type="entry name" value="PDZ_sf"/>
</dbReference>
<organism evidence="2 3">
    <name type="scientific">Vespula vulgaris</name>
    <name type="common">Yellow jacket</name>
    <name type="synonym">Wasp</name>
    <dbReference type="NCBI Taxonomy" id="7454"/>
    <lineage>
        <taxon>Eukaryota</taxon>
        <taxon>Metazoa</taxon>
        <taxon>Ecdysozoa</taxon>
        <taxon>Arthropoda</taxon>
        <taxon>Hexapoda</taxon>
        <taxon>Insecta</taxon>
        <taxon>Pterygota</taxon>
        <taxon>Neoptera</taxon>
        <taxon>Endopterygota</taxon>
        <taxon>Hymenoptera</taxon>
        <taxon>Apocrita</taxon>
        <taxon>Aculeata</taxon>
        <taxon>Vespoidea</taxon>
        <taxon>Vespidae</taxon>
        <taxon>Vespinae</taxon>
        <taxon>Vespula</taxon>
    </lineage>
</organism>
<dbReference type="PROSITE" id="PS50106">
    <property type="entry name" value="PDZ"/>
    <property type="match status" value="1"/>
</dbReference>
<dbReference type="EMBL" id="JACSEA010000003">
    <property type="protein sequence ID" value="KAF7405177.1"/>
    <property type="molecule type" value="Genomic_DNA"/>
</dbReference>
<dbReference type="InterPro" id="IPR001478">
    <property type="entry name" value="PDZ"/>
</dbReference>
<protein>
    <recommendedName>
        <fullName evidence="1">PDZ domain-containing protein</fullName>
    </recommendedName>
</protein>
<evidence type="ECO:0000313" key="3">
    <source>
        <dbReference type="Proteomes" id="UP000614350"/>
    </source>
</evidence>
<accession>A0A834KFW0</accession>
<dbReference type="SUPFAM" id="SSF50156">
    <property type="entry name" value="PDZ domain-like"/>
    <property type="match status" value="1"/>
</dbReference>
<gene>
    <name evidence="2" type="ORF">HZH66_004083</name>
</gene>
<name>A0A834KFW0_VESVU</name>
<evidence type="ECO:0000313" key="2">
    <source>
        <dbReference type="EMBL" id="KAF7405177.1"/>
    </source>
</evidence>
<reference evidence="2" key="1">
    <citation type="journal article" date="2020" name="G3 (Bethesda)">
        <title>High-Quality Assemblies for Three Invasive Social Wasps from the &lt;i&gt;Vespula&lt;/i&gt; Genus.</title>
        <authorList>
            <person name="Harrop T.W.R."/>
            <person name="Guhlin J."/>
            <person name="McLaughlin G.M."/>
            <person name="Permina E."/>
            <person name="Stockwell P."/>
            <person name="Gilligan J."/>
            <person name="Le Lec M.F."/>
            <person name="Gruber M.A.M."/>
            <person name="Quinn O."/>
            <person name="Lovegrove M."/>
            <person name="Duncan E.J."/>
            <person name="Remnant E.J."/>
            <person name="Van Eeckhoven J."/>
            <person name="Graham B."/>
            <person name="Knapp R.A."/>
            <person name="Langford K.W."/>
            <person name="Kronenberg Z."/>
            <person name="Press M.O."/>
            <person name="Eacker S.M."/>
            <person name="Wilson-Rankin E.E."/>
            <person name="Purcell J."/>
            <person name="Lester P.J."/>
            <person name="Dearden P.K."/>
        </authorList>
    </citation>
    <scope>NUCLEOTIDE SEQUENCE</scope>
    <source>
        <strain evidence="2">Marl-1</strain>
    </source>
</reference>
<comment type="caution">
    <text evidence="2">The sequence shown here is derived from an EMBL/GenBank/DDBJ whole genome shotgun (WGS) entry which is preliminary data.</text>
</comment>
<dbReference type="AlphaFoldDB" id="A0A834KFW0"/>
<dbReference type="Gene3D" id="2.30.42.10">
    <property type="match status" value="1"/>
</dbReference>
<evidence type="ECO:0000259" key="1">
    <source>
        <dbReference type="PROSITE" id="PS50106"/>
    </source>
</evidence>
<feature type="domain" description="PDZ" evidence="1">
    <location>
        <begin position="29"/>
        <end position="70"/>
    </location>
</feature>
<dbReference type="Proteomes" id="UP000614350">
    <property type="component" value="Unassembled WGS sequence"/>
</dbReference>
<dbReference type="Pfam" id="PF00595">
    <property type="entry name" value="PDZ"/>
    <property type="match status" value="1"/>
</dbReference>
<sequence length="70" mass="8163">MMSYHGRYQRYTIPACSYRIYIDAKLPKVEAGDVILRVNEVDVNRFSTKEVLKCLRLSSDPVTLKLRRGK</sequence>